<dbReference type="PANTHER" id="PTHR11178">
    <property type="entry name" value="IRON-SULFUR CLUSTER SCAFFOLD PROTEIN NFU-RELATED"/>
    <property type="match status" value="1"/>
</dbReference>
<dbReference type="InterPro" id="IPR036498">
    <property type="entry name" value="Nfu/NifU_N_sf"/>
</dbReference>
<feature type="domain" description="Scaffold protein Nfu/NifU N-terminal" evidence="2">
    <location>
        <begin position="6"/>
        <end position="92"/>
    </location>
</feature>
<dbReference type="PIRSF" id="PIRSF036773">
    <property type="entry name" value="HIRIP5"/>
    <property type="match status" value="1"/>
</dbReference>
<evidence type="ECO:0000256" key="1">
    <source>
        <dbReference type="ARBA" id="ARBA00006420"/>
    </source>
</evidence>
<accession>A0A7W6FRL9</accession>
<dbReference type="EMBL" id="JACIDT010000020">
    <property type="protein sequence ID" value="MBB3928170.1"/>
    <property type="molecule type" value="Genomic_DNA"/>
</dbReference>
<dbReference type="InterPro" id="IPR035433">
    <property type="entry name" value="NFU1-like"/>
</dbReference>
<dbReference type="Pfam" id="PF08712">
    <property type="entry name" value="Nfu_N"/>
    <property type="match status" value="1"/>
</dbReference>
<evidence type="ECO:0000313" key="3">
    <source>
        <dbReference type="EMBL" id="MBB3928170.1"/>
    </source>
</evidence>
<reference evidence="3 4" key="1">
    <citation type="submission" date="2020-08" db="EMBL/GenBank/DDBJ databases">
        <title>Genomic Encyclopedia of Type Strains, Phase IV (KMG-IV): sequencing the most valuable type-strain genomes for metagenomic binning, comparative biology and taxonomic classification.</title>
        <authorList>
            <person name="Goeker M."/>
        </authorList>
    </citation>
    <scope>NUCLEOTIDE SEQUENCE [LARGE SCALE GENOMIC DNA]</scope>
    <source>
        <strain evidence="3 4">DSM 26189</strain>
    </source>
</reference>
<dbReference type="InterPro" id="IPR001075">
    <property type="entry name" value="NIF_FeS_clus_asmbl_NifU_C"/>
</dbReference>
<dbReference type="SMART" id="SM00932">
    <property type="entry name" value="Nfu_N"/>
    <property type="match status" value="1"/>
</dbReference>
<dbReference type="InterPro" id="IPR034904">
    <property type="entry name" value="FSCA_dom_sf"/>
</dbReference>
<dbReference type="GO" id="GO:0051536">
    <property type="term" value="F:iron-sulfur cluster binding"/>
    <property type="evidence" value="ECO:0007669"/>
    <property type="project" value="InterPro"/>
</dbReference>
<dbReference type="Proteomes" id="UP000571950">
    <property type="component" value="Unassembled WGS sequence"/>
</dbReference>
<dbReference type="SUPFAM" id="SSF110836">
    <property type="entry name" value="Hypothetical protein SAV1430"/>
    <property type="match status" value="1"/>
</dbReference>
<dbReference type="Gene3D" id="3.30.1370.70">
    <property type="entry name" value="Scaffold protein Nfu/NifU, N-terminal domain"/>
    <property type="match status" value="1"/>
</dbReference>
<dbReference type="InterPro" id="IPR014824">
    <property type="entry name" value="Nfu/NifU_N"/>
</dbReference>
<comment type="similarity">
    <text evidence="1">Belongs to the NifU family.</text>
</comment>
<proteinExistence type="inferred from homology"/>
<organism evidence="3 4">
    <name type="scientific">Sphingobium jiangsuense</name>
    <dbReference type="NCBI Taxonomy" id="870476"/>
    <lineage>
        <taxon>Bacteria</taxon>
        <taxon>Pseudomonadati</taxon>
        <taxon>Pseudomonadota</taxon>
        <taxon>Alphaproteobacteria</taxon>
        <taxon>Sphingomonadales</taxon>
        <taxon>Sphingomonadaceae</taxon>
        <taxon>Sphingobium</taxon>
    </lineage>
</organism>
<dbReference type="PANTHER" id="PTHR11178:SF1">
    <property type="entry name" value="NFU1 IRON-SULFUR CLUSTER SCAFFOLD HOMOLOG, MITOCHONDRIAL"/>
    <property type="match status" value="1"/>
</dbReference>
<gene>
    <name evidence="3" type="ORF">GGR43_003912</name>
</gene>
<keyword evidence="4" id="KW-1185">Reference proteome</keyword>
<dbReference type="SUPFAM" id="SSF117916">
    <property type="entry name" value="Fe-S cluster assembly (FSCA) domain-like"/>
    <property type="match status" value="1"/>
</dbReference>
<sequence length="198" mass="20984">MGAMLIETERTPNPATLKFLPGRQVMAAGTRDFATPEEAEASPLAEALFALGDVTGVFFGGNFISVTIAPGAEWSDVKPDVLATLLDHFTADMPLFRGGTATGIHIPADDGDQDSGFADDPEDAEIVAQIRELIDTRVRPAVANDGGDIIYRGFDKGKVYLRMQGACSGCPSSTATLKNGIEALLKHYVPEVTEVLSV</sequence>
<protein>
    <submittedName>
        <fullName evidence="3">Fe-S cluster biogenesis protein NfuA</fullName>
    </submittedName>
</protein>
<evidence type="ECO:0000313" key="4">
    <source>
        <dbReference type="Proteomes" id="UP000571950"/>
    </source>
</evidence>
<name>A0A7W6FRL9_9SPHN</name>
<dbReference type="FunFam" id="3.30.300.130:FF:000001">
    <property type="entry name" value="NFU1 iron-sulfur cluster scaffold"/>
    <property type="match status" value="1"/>
</dbReference>
<dbReference type="GO" id="GO:0005506">
    <property type="term" value="F:iron ion binding"/>
    <property type="evidence" value="ECO:0007669"/>
    <property type="project" value="InterPro"/>
</dbReference>
<dbReference type="Gene3D" id="3.30.300.130">
    <property type="entry name" value="Fe-S cluster assembly (FSCA)"/>
    <property type="match status" value="1"/>
</dbReference>
<dbReference type="GO" id="GO:0016226">
    <property type="term" value="P:iron-sulfur cluster assembly"/>
    <property type="evidence" value="ECO:0007669"/>
    <property type="project" value="InterPro"/>
</dbReference>
<comment type="caution">
    <text evidence="3">The sequence shown here is derived from an EMBL/GenBank/DDBJ whole genome shotgun (WGS) entry which is preliminary data.</text>
</comment>
<evidence type="ECO:0000259" key="2">
    <source>
        <dbReference type="SMART" id="SM00932"/>
    </source>
</evidence>
<dbReference type="Pfam" id="PF01106">
    <property type="entry name" value="NifU"/>
    <property type="match status" value="1"/>
</dbReference>
<dbReference type="AlphaFoldDB" id="A0A7W6FRL9"/>